<accession>A0A2P2PN19</accession>
<protein>
    <submittedName>
        <fullName evidence="1">Uncharacterized protein</fullName>
    </submittedName>
</protein>
<dbReference type="AlphaFoldDB" id="A0A2P2PN19"/>
<evidence type="ECO:0000313" key="1">
    <source>
        <dbReference type="EMBL" id="MBX56143.1"/>
    </source>
</evidence>
<reference evidence="1" key="1">
    <citation type="submission" date="2018-02" db="EMBL/GenBank/DDBJ databases">
        <title>Rhizophora mucronata_Transcriptome.</title>
        <authorList>
            <person name="Meera S.P."/>
            <person name="Sreeshan A."/>
            <person name="Augustine A."/>
        </authorList>
    </citation>
    <scope>NUCLEOTIDE SEQUENCE</scope>
    <source>
        <tissue evidence="1">Leaf</tissue>
    </source>
</reference>
<proteinExistence type="predicted"/>
<name>A0A2P2PN19_RHIMU</name>
<sequence length="23" mass="2747">MCLCQCCLFLVDLSHLEHMTLFF</sequence>
<organism evidence="1">
    <name type="scientific">Rhizophora mucronata</name>
    <name type="common">Asiatic mangrove</name>
    <dbReference type="NCBI Taxonomy" id="61149"/>
    <lineage>
        <taxon>Eukaryota</taxon>
        <taxon>Viridiplantae</taxon>
        <taxon>Streptophyta</taxon>
        <taxon>Embryophyta</taxon>
        <taxon>Tracheophyta</taxon>
        <taxon>Spermatophyta</taxon>
        <taxon>Magnoliopsida</taxon>
        <taxon>eudicotyledons</taxon>
        <taxon>Gunneridae</taxon>
        <taxon>Pentapetalae</taxon>
        <taxon>rosids</taxon>
        <taxon>fabids</taxon>
        <taxon>Malpighiales</taxon>
        <taxon>Rhizophoraceae</taxon>
        <taxon>Rhizophora</taxon>
    </lineage>
</organism>
<dbReference type="EMBL" id="GGEC01075659">
    <property type="protein sequence ID" value="MBX56143.1"/>
    <property type="molecule type" value="Transcribed_RNA"/>
</dbReference>